<accession>A0A494YUY1</accession>
<keyword evidence="2" id="KW-1185">Reference proteome</keyword>
<name>A0A494YUY1_9BACL</name>
<evidence type="ECO:0000313" key="1">
    <source>
        <dbReference type="EMBL" id="RKQ13975.1"/>
    </source>
</evidence>
<protein>
    <submittedName>
        <fullName evidence="1">Uncharacterized protein</fullName>
    </submittedName>
</protein>
<dbReference type="AlphaFoldDB" id="A0A494YUY1"/>
<dbReference type="EMBL" id="RBZN01000052">
    <property type="protein sequence ID" value="RKQ13975.1"/>
    <property type="molecule type" value="Genomic_DNA"/>
</dbReference>
<dbReference type="RefSeq" id="WP_121215635.1">
    <property type="nucleotide sequence ID" value="NZ_JAMYWW010000001.1"/>
</dbReference>
<evidence type="ECO:0000313" key="2">
    <source>
        <dbReference type="Proteomes" id="UP000272238"/>
    </source>
</evidence>
<dbReference type="OrthoDB" id="9796831at2"/>
<comment type="caution">
    <text evidence="1">The sequence shown here is derived from an EMBL/GenBank/DDBJ whole genome shotgun (WGS) entry which is preliminary data.</text>
</comment>
<sequence length="247" mass="29016">MGKSKVLLVVEGEKVEKELFEHFYSLYGMQDVEIVAYRTNIYAFYNRLRNDFGDTDGKIVYDYIDLPLFLNDYLGLEGDQLLNDYDFKDKILIFDYDPHDPQYSLEKLEELLSNFSNSTELGKLYLNYPMVESYNDLSSFNEDEFINYSIHIDLVRNRRGKISEYKAYVDSRTCIKNIKDIDNEIANLLFKLHSKKFCSIVGIDECDGTDGHVLLCKRQSENLEKNELIWVINTGILHLYDEYGFIK</sequence>
<reference evidence="1 2" key="1">
    <citation type="journal article" date="2016" name="Antonie Van Leeuwenhoek">
        <title>Lysinibacillus endophyticus sp. nov., an indole-3-acetic acid producing endophytic bacterium isolated from corn root (Zea mays cv. Xinken-5).</title>
        <authorList>
            <person name="Yu J."/>
            <person name="Guan X."/>
            <person name="Liu C."/>
            <person name="Xiang W."/>
            <person name="Yu Z."/>
            <person name="Liu X."/>
            <person name="Wang G."/>
        </authorList>
    </citation>
    <scope>NUCLEOTIDE SEQUENCE [LARGE SCALE GENOMIC DNA]</scope>
    <source>
        <strain evidence="1 2">DSM 100506</strain>
    </source>
</reference>
<gene>
    <name evidence="1" type="ORF">D8M03_15000</name>
</gene>
<dbReference type="Proteomes" id="UP000272238">
    <property type="component" value="Unassembled WGS sequence"/>
</dbReference>
<organism evidence="1 2">
    <name type="scientific">Ureibacillus endophyticus</name>
    <dbReference type="NCBI Taxonomy" id="1978490"/>
    <lineage>
        <taxon>Bacteria</taxon>
        <taxon>Bacillati</taxon>
        <taxon>Bacillota</taxon>
        <taxon>Bacilli</taxon>
        <taxon>Bacillales</taxon>
        <taxon>Caryophanaceae</taxon>
        <taxon>Ureibacillus</taxon>
    </lineage>
</organism>
<proteinExistence type="predicted"/>